<dbReference type="InterPro" id="IPR004765">
    <property type="entry name" value="NPC1-like"/>
</dbReference>
<dbReference type="GO" id="GO:0012505">
    <property type="term" value="C:endomembrane system"/>
    <property type="evidence" value="ECO:0007669"/>
    <property type="project" value="UniProtKB-SubCell"/>
</dbReference>
<keyword evidence="4" id="KW-0153">Cholesterol metabolism</keyword>
<evidence type="ECO:0000256" key="6">
    <source>
        <dbReference type="ARBA" id="ARBA00022729"/>
    </source>
</evidence>
<dbReference type="GO" id="GO:0042632">
    <property type="term" value="P:cholesterol homeostasis"/>
    <property type="evidence" value="ECO:0007669"/>
    <property type="project" value="TreeGrafter"/>
</dbReference>
<evidence type="ECO:0000256" key="14">
    <source>
        <dbReference type="ARBA" id="ARBA00023221"/>
    </source>
</evidence>
<feature type="transmembrane region" description="Helical" evidence="16">
    <location>
        <begin position="1063"/>
        <end position="1086"/>
    </location>
</feature>
<feature type="transmembrane region" description="Helical" evidence="16">
    <location>
        <begin position="467"/>
        <end position="491"/>
    </location>
</feature>
<keyword evidence="10 16" id="KW-0472">Membrane</keyword>
<dbReference type="GO" id="GO:0008203">
    <property type="term" value="P:cholesterol metabolic process"/>
    <property type="evidence" value="ECO:0007669"/>
    <property type="project" value="UniProtKB-KW"/>
</dbReference>
<keyword evidence="11" id="KW-1015">Disulfide bond</keyword>
<comment type="similarity">
    <text evidence="2">Belongs to the patched family.</text>
</comment>
<sequence length="1127" mass="126669">MLIMCGPWGIDECTPERLFDYFGNNFLAPFNITYVYGNENTTAPVVEDPSQLRPIYPFNVETHPCNSSDSNYTCRCIDCEEACPAPPEAEPPPAYHYVGSMRVYVFVLIMIFIVFSLCLIGIALVIGLPGKEEEEIKLCVCNQQLSAKFENKLSDAFQFTSKHVAYHPYIVAIVAIILIVVMSCGIIILDMTTDPVELWASPESRTRKEKDYFDQHFGPFYRTNQILITSIGFSSFEYGDYEMGPVFNSTFLEEVFKLQDEIFALTAEYDGRIITLEDVCIKPLSPQNNYCLIQTIYNYFQNDLDYFNQWVENGDYLEHITTCLNNPSYSDNENTTCMGTFGGPVFPYVAVGGFLDENETIAANPNYEQATALVISILNQNYDDKDKLGPALAWEKKYLDFLKEYSNPFMDIAYYAERSIQDEIERESKSDVSTILISYFVMFAYVAISLGNFNTELGRVLIETKMTLGLCSVILVFLSVVSSIGLCGFLGVQGTLFVLEVIPFLVLAVGVDNIFLLVQTLQREERSENETVEEHVAKVVGKVAPSMLIATSSEVVCFFLGALSDMPAVHSFSLFAGVALAIDFLLQITCLVAFIVIDAKRKEANRYDVLCCLKKKEKEKISKPQEDLCMSFFKHFYAPFLFNDIIRVTVIIIFVGGFIASCCYIPKMDIGLEQDIGMPDDSYVIKYFEFMGLYLSVGAPIYFVMKEGFNFPNIDEQNIICQTQGCNEDSVLARIFYASEAPDVTSVATGPTSWIDGYFSWITDSVGRRDVSQACCRLDDNGNFINSSAPSEESARRTCLRRNDLDSGRPKPEHFMEYLPDFLIDNPHGTICPQAGHPSYGSAVVIKDKGCVIPANETSYDNSSCVGANNFMAYNTILKNSRDFTNALQNAYDLTDQLNEYIRNNSATPDVEMFPYSIFYVYYEQYLDMWPVVGLSLSVSLISVFLVMLLVTGFDFRSTLINVVIIIMIVVDIMGLMVPWNIQLNAISLVNLVMAIGISVEFCSHLSHAFSLCPYDTKIERAKYSLIYTGSSVLSGITLTKFAGIIILAFASSQVITVFYFRMYLMIVLLGAAHGLILLPVLLSIIGPPTNPYIKIAFQNMKKHDDKNRDFLIRIRIRHATSSSMNV</sequence>
<comment type="catalytic activity">
    <reaction evidence="15">
        <text>cholesterol(in) = cholesterol(out)</text>
        <dbReference type="Rhea" id="RHEA:39747"/>
        <dbReference type="ChEBI" id="CHEBI:16113"/>
    </reaction>
</comment>
<dbReference type="GO" id="GO:0005319">
    <property type="term" value="F:lipid transporter activity"/>
    <property type="evidence" value="ECO:0007669"/>
    <property type="project" value="InterPro"/>
</dbReference>
<keyword evidence="7 16" id="KW-1133">Transmembrane helix</keyword>
<accession>A0A5N5SME8</accession>
<comment type="subcellular location">
    <subcellularLocation>
        <location evidence="1">Endomembrane system</location>
        <topology evidence="1">Multi-pass membrane protein</topology>
    </subcellularLocation>
</comment>
<evidence type="ECO:0000256" key="11">
    <source>
        <dbReference type="ARBA" id="ARBA00023157"/>
    </source>
</evidence>
<evidence type="ECO:0000256" key="12">
    <source>
        <dbReference type="ARBA" id="ARBA00023166"/>
    </source>
</evidence>
<dbReference type="Pfam" id="PF22314">
    <property type="entry name" value="NPC1_MLD"/>
    <property type="match status" value="1"/>
</dbReference>
<keyword evidence="14" id="KW-0753">Steroid metabolism</keyword>
<feature type="transmembrane region" description="Helical" evidence="16">
    <location>
        <begin position="989"/>
        <end position="1007"/>
    </location>
</feature>
<feature type="transmembrane region" description="Helical" evidence="16">
    <location>
        <begin position="497"/>
        <end position="518"/>
    </location>
</feature>
<evidence type="ECO:0000313" key="18">
    <source>
        <dbReference type="EMBL" id="KAB7495176.1"/>
    </source>
</evidence>
<evidence type="ECO:0000256" key="9">
    <source>
        <dbReference type="ARBA" id="ARBA00023098"/>
    </source>
</evidence>
<dbReference type="AlphaFoldDB" id="A0A5N5SME8"/>
<dbReference type="GO" id="GO:0005886">
    <property type="term" value="C:plasma membrane"/>
    <property type="evidence" value="ECO:0007669"/>
    <property type="project" value="TreeGrafter"/>
</dbReference>
<name>A0A5N5SME8_9CRUS</name>
<dbReference type="InterPro" id="IPR053958">
    <property type="entry name" value="HMGCR/SNAP/NPC1-like_SSD"/>
</dbReference>
<dbReference type="GO" id="GO:0030299">
    <property type="term" value="P:intestinal cholesterol absorption"/>
    <property type="evidence" value="ECO:0007669"/>
    <property type="project" value="TreeGrafter"/>
</dbReference>
<dbReference type="EMBL" id="SEYY01022946">
    <property type="protein sequence ID" value="KAB7495176.1"/>
    <property type="molecule type" value="Genomic_DNA"/>
</dbReference>
<dbReference type="Proteomes" id="UP000326759">
    <property type="component" value="Unassembled WGS sequence"/>
</dbReference>
<evidence type="ECO:0000259" key="17">
    <source>
        <dbReference type="PROSITE" id="PS50156"/>
    </source>
</evidence>
<gene>
    <name evidence="18" type="primary">Npc1_2</name>
    <name evidence="18" type="ORF">Anas_03402</name>
</gene>
<evidence type="ECO:0000256" key="7">
    <source>
        <dbReference type="ARBA" id="ARBA00022989"/>
    </source>
</evidence>
<evidence type="ECO:0000256" key="2">
    <source>
        <dbReference type="ARBA" id="ARBA00005585"/>
    </source>
</evidence>
<dbReference type="Gene3D" id="1.20.1640.10">
    <property type="entry name" value="Multidrug efflux transporter AcrB transmembrane domain"/>
    <property type="match status" value="2"/>
</dbReference>
<evidence type="ECO:0000256" key="13">
    <source>
        <dbReference type="ARBA" id="ARBA00023180"/>
    </source>
</evidence>
<dbReference type="PANTHER" id="PTHR45727">
    <property type="entry name" value="NPC INTRACELLULAR CHOLESTEROL TRANSPORTER 1"/>
    <property type="match status" value="1"/>
</dbReference>
<evidence type="ECO:0000256" key="1">
    <source>
        <dbReference type="ARBA" id="ARBA00004127"/>
    </source>
</evidence>
<dbReference type="FunFam" id="1.20.1640.10:FF:000008">
    <property type="entry name" value="NPC intracellular cholesterol transporter 1"/>
    <property type="match status" value="1"/>
</dbReference>
<dbReference type="Pfam" id="PF16414">
    <property type="entry name" value="NPC1_N"/>
    <property type="match status" value="1"/>
</dbReference>
<dbReference type="PROSITE" id="PS50156">
    <property type="entry name" value="SSD"/>
    <property type="match status" value="1"/>
</dbReference>
<dbReference type="OrthoDB" id="6510177at2759"/>
<dbReference type="PANTHER" id="PTHR45727:SF2">
    <property type="entry name" value="NPC INTRACELLULAR CHOLESTEROL TRANSPORTER 1"/>
    <property type="match status" value="1"/>
</dbReference>
<feature type="domain" description="SSD" evidence="17">
    <location>
        <begin position="431"/>
        <end position="597"/>
    </location>
</feature>
<feature type="transmembrane region" description="Helical" evidence="16">
    <location>
        <begin position="645"/>
        <end position="667"/>
    </location>
</feature>
<comment type="caution">
    <text evidence="18">The sequence shown here is derived from an EMBL/GenBank/DDBJ whole genome shotgun (WGS) entry which is preliminary data.</text>
</comment>
<keyword evidence="5 16" id="KW-0812">Transmembrane</keyword>
<proteinExistence type="inferred from homology"/>
<evidence type="ECO:0000256" key="5">
    <source>
        <dbReference type="ARBA" id="ARBA00022692"/>
    </source>
</evidence>
<keyword evidence="19" id="KW-1185">Reference proteome</keyword>
<organism evidence="18 19">
    <name type="scientific">Armadillidium nasatum</name>
    <dbReference type="NCBI Taxonomy" id="96803"/>
    <lineage>
        <taxon>Eukaryota</taxon>
        <taxon>Metazoa</taxon>
        <taxon>Ecdysozoa</taxon>
        <taxon>Arthropoda</taxon>
        <taxon>Crustacea</taxon>
        <taxon>Multicrustacea</taxon>
        <taxon>Malacostraca</taxon>
        <taxon>Eumalacostraca</taxon>
        <taxon>Peracarida</taxon>
        <taxon>Isopoda</taxon>
        <taxon>Oniscidea</taxon>
        <taxon>Crinocheta</taxon>
        <taxon>Armadillidiidae</taxon>
        <taxon>Armadillidium</taxon>
    </lineage>
</organism>
<evidence type="ECO:0000313" key="19">
    <source>
        <dbReference type="Proteomes" id="UP000326759"/>
    </source>
</evidence>
<feature type="transmembrane region" description="Helical" evidence="16">
    <location>
        <begin position="574"/>
        <end position="597"/>
    </location>
</feature>
<evidence type="ECO:0000256" key="15">
    <source>
        <dbReference type="ARBA" id="ARBA00034049"/>
    </source>
</evidence>
<feature type="transmembrane region" description="Helical" evidence="16">
    <location>
        <begin position="1027"/>
        <end position="1051"/>
    </location>
</feature>
<feature type="transmembrane region" description="Helical" evidence="16">
    <location>
        <begin position="960"/>
        <end position="982"/>
    </location>
</feature>
<dbReference type="NCBIfam" id="TIGR00917">
    <property type="entry name" value="2A060601"/>
    <property type="match status" value="1"/>
</dbReference>
<dbReference type="GO" id="GO:0015485">
    <property type="term" value="F:cholesterol binding"/>
    <property type="evidence" value="ECO:0007669"/>
    <property type="project" value="TreeGrafter"/>
</dbReference>
<evidence type="ECO:0000256" key="10">
    <source>
        <dbReference type="ARBA" id="ARBA00023136"/>
    </source>
</evidence>
<evidence type="ECO:0000256" key="4">
    <source>
        <dbReference type="ARBA" id="ARBA00022548"/>
    </source>
</evidence>
<reference evidence="18 19" key="1">
    <citation type="journal article" date="2019" name="PLoS Biol.">
        <title>Sex chromosomes control vertical transmission of feminizing Wolbachia symbionts in an isopod.</title>
        <authorList>
            <person name="Becking T."/>
            <person name="Chebbi M.A."/>
            <person name="Giraud I."/>
            <person name="Moumen B."/>
            <person name="Laverre T."/>
            <person name="Caubet Y."/>
            <person name="Peccoud J."/>
            <person name="Gilbert C."/>
            <person name="Cordaux R."/>
        </authorList>
    </citation>
    <scope>NUCLEOTIDE SEQUENCE [LARGE SCALE GENOMIC DNA]</scope>
    <source>
        <strain evidence="18">ANa2</strain>
        <tissue evidence="18">Whole body excluding digestive tract and cuticle</tissue>
    </source>
</reference>
<keyword evidence="12" id="KW-1207">Sterol metabolism</keyword>
<keyword evidence="3" id="KW-0813">Transport</keyword>
<keyword evidence="8" id="KW-0445">Lipid transport</keyword>
<keyword evidence="13" id="KW-0325">Glycoprotein</keyword>
<dbReference type="InterPro" id="IPR053956">
    <property type="entry name" value="NPC1_MLD"/>
</dbReference>
<feature type="transmembrane region" description="Helical" evidence="16">
    <location>
        <begin position="687"/>
        <end position="705"/>
    </location>
</feature>
<dbReference type="Pfam" id="PF12349">
    <property type="entry name" value="Sterol-sensing"/>
    <property type="match status" value="1"/>
</dbReference>
<feature type="transmembrane region" description="Helical" evidence="16">
    <location>
        <begin position="103"/>
        <end position="128"/>
    </location>
</feature>
<protein>
    <submittedName>
        <fullName evidence="18">Niemann-Pick C1 protein</fullName>
    </submittedName>
</protein>
<keyword evidence="9" id="KW-0443">Lipid metabolism</keyword>
<dbReference type="InterPro" id="IPR000731">
    <property type="entry name" value="SSD"/>
</dbReference>
<evidence type="ECO:0000256" key="3">
    <source>
        <dbReference type="ARBA" id="ARBA00022448"/>
    </source>
</evidence>
<feature type="transmembrane region" description="Helical" evidence="16">
    <location>
        <begin position="436"/>
        <end position="455"/>
    </location>
</feature>
<dbReference type="GO" id="GO:0015918">
    <property type="term" value="P:sterol transport"/>
    <property type="evidence" value="ECO:0007669"/>
    <property type="project" value="TreeGrafter"/>
</dbReference>
<evidence type="ECO:0000256" key="16">
    <source>
        <dbReference type="SAM" id="Phobius"/>
    </source>
</evidence>
<keyword evidence="6" id="KW-0732">Signal</keyword>
<dbReference type="SUPFAM" id="SSF82866">
    <property type="entry name" value="Multidrug efflux transporter AcrB transmembrane domain"/>
    <property type="match status" value="2"/>
</dbReference>
<evidence type="ECO:0000256" key="8">
    <source>
        <dbReference type="ARBA" id="ARBA00023055"/>
    </source>
</evidence>
<feature type="transmembrane region" description="Helical" evidence="16">
    <location>
        <begin position="932"/>
        <end position="954"/>
    </location>
</feature>
<dbReference type="InterPro" id="IPR032190">
    <property type="entry name" value="NPC1_N"/>
</dbReference>
<feature type="transmembrane region" description="Helical" evidence="16">
    <location>
        <begin position="169"/>
        <end position="189"/>
    </location>
</feature>